<sequence>MNSFSFVRLLSIISVFITCISKPTSILSPFNFSNIFCKSLPLLLKRLCHLQPQVAEIFTVNSNSCFFPV</sequence>
<feature type="signal peptide" evidence="1">
    <location>
        <begin position="1"/>
        <end position="21"/>
    </location>
</feature>
<name>L7LXM3_RHIPC</name>
<dbReference type="EMBL" id="GACK01008203">
    <property type="protein sequence ID" value="JAA56831.1"/>
    <property type="molecule type" value="mRNA"/>
</dbReference>
<organism evidence="2">
    <name type="scientific">Rhipicephalus pulchellus</name>
    <name type="common">Yellow backed tick</name>
    <name type="synonym">Dermacentor pulchellus</name>
    <dbReference type="NCBI Taxonomy" id="72859"/>
    <lineage>
        <taxon>Eukaryota</taxon>
        <taxon>Metazoa</taxon>
        <taxon>Ecdysozoa</taxon>
        <taxon>Arthropoda</taxon>
        <taxon>Chelicerata</taxon>
        <taxon>Arachnida</taxon>
        <taxon>Acari</taxon>
        <taxon>Parasitiformes</taxon>
        <taxon>Ixodida</taxon>
        <taxon>Ixodoidea</taxon>
        <taxon>Ixodidae</taxon>
        <taxon>Rhipicephalinae</taxon>
        <taxon>Rhipicephalus</taxon>
        <taxon>Rhipicephalus</taxon>
    </lineage>
</organism>
<evidence type="ECO:0000256" key="1">
    <source>
        <dbReference type="SAM" id="SignalP"/>
    </source>
</evidence>
<keyword evidence="1" id="KW-0732">Signal</keyword>
<evidence type="ECO:0008006" key="3">
    <source>
        <dbReference type="Google" id="ProtNLM"/>
    </source>
</evidence>
<accession>L7LXM3</accession>
<feature type="chain" id="PRO_5003981520" description="Secreted peptide" evidence="1">
    <location>
        <begin position="22"/>
        <end position="69"/>
    </location>
</feature>
<dbReference type="AlphaFoldDB" id="L7LXM3"/>
<protein>
    <recommendedName>
        <fullName evidence="3">Secreted peptide</fullName>
    </recommendedName>
</protein>
<reference evidence="2" key="1">
    <citation type="submission" date="2012-11" db="EMBL/GenBank/DDBJ databases">
        <authorList>
            <person name="Lucero-Rivera Y.E."/>
            <person name="Tovar-Ramirez D."/>
        </authorList>
    </citation>
    <scope>NUCLEOTIDE SEQUENCE</scope>
    <source>
        <tissue evidence="2">Salivary gland</tissue>
    </source>
</reference>
<proteinExistence type="evidence at transcript level"/>
<reference evidence="2" key="2">
    <citation type="journal article" date="2015" name="J. Proteomics">
        <title>Sexual differences in the sialomes of the zebra tick, Rhipicephalus pulchellus.</title>
        <authorList>
            <person name="Tan A.W."/>
            <person name="Francischetti I.M."/>
            <person name="Slovak M."/>
            <person name="Kini R.M."/>
            <person name="Ribeiro J.M."/>
        </authorList>
    </citation>
    <scope>NUCLEOTIDE SEQUENCE</scope>
    <source>
        <tissue evidence="2">Salivary gland</tissue>
    </source>
</reference>
<evidence type="ECO:0000313" key="2">
    <source>
        <dbReference type="EMBL" id="JAA56831.1"/>
    </source>
</evidence>